<evidence type="ECO:0000313" key="3">
    <source>
        <dbReference type="Proteomes" id="UP001595812"/>
    </source>
</evidence>
<dbReference type="Pfam" id="PF07784">
    <property type="entry name" value="DUF1622"/>
    <property type="match status" value="1"/>
</dbReference>
<dbReference type="PANTHER" id="PTHR38468:SF1">
    <property type="entry name" value="SLL0939 PROTEIN"/>
    <property type="match status" value="1"/>
</dbReference>
<sequence length="120" mass="13599">MRHYIQIIAEIIEGLGVAILLLGVVYSLVDFFISKYKGKEDCYFRLRKTLGKFILLGLEVLIAADIIATVNTNPTLESVTILGIIVLIRTFLSLSIQVEIEGRFPWQKTSQNVFHKDSKE</sequence>
<dbReference type="InterPro" id="IPR012427">
    <property type="entry name" value="DUF1622"/>
</dbReference>
<feature type="transmembrane region" description="Helical" evidence="1">
    <location>
        <begin position="12"/>
        <end position="33"/>
    </location>
</feature>
<comment type="caution">
    <text evidence="2">The sequence shown here is derived from an EMBL/GenBank/DDBJ whole genome shotgun (WGS) entry which is preliminary data.</text>
</comment>
<dbReference type="EMBL" id="JBHSAT010000004">
    <property type="protein sequence ID" value="MFC3876794.1"/>
    <property type="molecule type" value="Genomic_DNA"/>
</dbReference>
<reference evidence="3" key="1">
    <citation type="journal article" date="2019" name="Int. J. Syst. Evol. Microbiol.">
        <title>The Global Catalogue of Microorganisms (GCM) 10K type strain sequencing project: providing services to taxonomists for standard genome sequencing and annotation.</title>
        <authorList>
            <consortium name="The Broad Institute Genomics Platform"/>
            <consortium name="The Broad Institute Genome Sequencing Center for Infectious Disease"/>
            <person name="Wu L."/>
            <person name="Ma J."/>
        </authorList>
    </citation>
    <scope>NUCLEOTIDE SEQUENCE [LARGE SCALE GENOMIC DNA]</scope>
    <source>
        <strain evidence="3">CECT 8979</strain>
    </source>
</reference>
<feature type="transmembrane region" description="Helical" evidence="1">
    <location>
        <begin position="53"/>
        <end position="72"/>
    </location>
</feature>
<name>A0ABV8AJQ6_9FLAO</name>
<feature type="transmembrane region" description="Helical" evidence="1">
    <location>
        <begin position="78"/>
        <end position="98"/>
    </location>
</feature>
<accession>A0ABV8AJQ6</accession>
<dbReference type="PANTHER" id="PTHR38468">
    <property type="entry name" value="SLL0939 PROTEIN"/>
    <property type="match status" value="1"/>
</dbReference>
<dbReference type="RefSeq" id="WP_386098035.1">
    <property type="nucleotide sequence ID" value="NZ_JBHSAT010000004.1"/>
</dbReference>
<organism evidence="2 3">
    <name type="scientific">Winogradskyella maritima</name>
    <dbReference type="NCBI Taxonomy" id="1517766"/>
    <lineage>
        <taxon>Bacteria</taxon>
        <taxon>Pseudomonadati</taxon>
        <taxon>Bacteroidota</taxon>
        <taxon>Flavobacteriia</taxon>
        <taxon>Flavobacteriales</taxon>
        <taxon>Flavobacteriaceae</taxon>
        <taxon>Winogradskyella</taxon>
    </lineage>
</organism>
<keyword evidence="3" id="KW-1185">Reference proteome</keyword>
<evidence type="ECO:0000313" key="2">
    <source>
        <dbReference type="EMBL" id="MFC3876794.1"/>
    </source>
</evidence>
<evidence type="ECO:0000256" key="1">
    <source>
        <dbReference type="SAM" id="Phobius"/>
    </source>
</evidence>
<keyword evidence="1" id="KW-0472">Membrane</keyword>
<keyword evidence="1" id="KW-1133">Transmembrane helix</keyword>
<keyword evidence="1" id="KW-0812">Transmembrane</keyword>
<proteinExistence type="predicted"/>
<dbReference type="Proteomes" id="UP001595812">
    <property type="component" value="Unassembled WGS sequence"/>
</dbReference>
<gene>
    <name evidence="2" type="ORF">ACFOSX_06070</name>
</gene>
<protein>
    <submittedName>
        <fullName evidence="2">DUF1622 domain-containing protein</fullName>
    </submittedName>
</protein>